<feature type="chain" id="PRO_5046852554" description="Extracellular membrane protein CFEM domain-containing protein" evidence="1">
    <location>
        <begin position="20"/>
        <end position="107"/>
    </location>
</feature>
<evidence type="ECO:0000313" key="3">
    <source>
        <dbReference type="Proteomes" id="UP001338125"/>
    </source>
</evidence>
<dbReference type="EMBL" id="JAVFKD010000014">
    <property type="protein sequence ID" value="KAK5990803.1"/>
    <property type="molecule type" value="Genomic_DNA"/>
</dbReference>
<evidence type="ECO:0000256" key="1">
    <source>
        <dbReference type="SAM" id="SignalP"/>
    </source>
</evidence>
<sequence>MQFSNLFVVALAALPIASACKCVHINYRSKQELSTTTYCCGKFGGNLKGDDCEAHSIRNKLKSYWNCCAEESGDKLISDCRGKWRANSADTAVDQQVQQETVQVNGS</sequence>
<keyword evidence="3" id="KW-1185">Reference proteome</keyword>
<keyword evidence="1" id="KW-0732">Signal</keyword>
<organism evidence="2 3">
    <name type="scientific">Cladobotryum mycophilum</name>
    <dbReference type="NCBI Taxonomy" id="491253"/>
    <lineage>
        <taxon>Eukaryota</taxon>
        <taxon>Fungi</taxon>
        <taxon>Dikarya</taxon>
        <taxon>Ascomycota</taxon>
        <taxon>Pezizomycotina</taxon>
        <taxon>Sordariomycetes</taxon>
        <taxon>Hypocreomycetidae</taxon>
        <taxon>Hypocreales</taxon>
        <taxon>Hypocreaceae</taxon>
        <taxon>Cladobotryum</taxon>
    </lineage>
</organism>
<comment type="caution">
    <text evidence="2">The sequence shown here is derived from an EMBL/GenBank/DDBJ whole genome shotgun (WGS) entry which is preliminary data.</text>
</comment>
<gene>
    <name evidence="2" type="ORF">PT974_09076</name>
</gene>
<protein>
    <recommendedName>
        <fullName evidence="4">Extracellular membrane protein CFEM domain-containing protein</fullName>
    </recommendedName>
</protein>
<feature type="signal peptide" evidence="1">
    <location>
        <begin position="1"/>
        <end position="19"/>
    </location>
</feature>
<evidence type="ECO:0000313" key="2">
    <source>
        <dbReference type="EMBL" id="KAK5990803.1"/>
    </source>
</evidence>
<proteinExistence type="predicted"/>
<reference evidence="2 3" key="1">
    <citation type="submission" date="2024-01" db="EMBL/GenBank/DDBJ databases">
        <title>Complete genome of Cladobotryum mycophilum ATHUM6906.</title>
        <authorList>
            <person name="Christinaki A.C."/>
            <person name="Myridakis A.I."/>
            <person name="Kouvelis V.N."/>
        </authorList>
    </citation>
    <scope>NUCLEOTIDE SEQUENCE [LARGE SCALE GENOMIC DNA]</scope>
    <source>
        <strain evidence="2 3">ATHUM6906</strain>
    </source>
</reference>
<evidence type="ECO:0008006" key="4">
    <source>
        <dbReference type="Google" id="ProtNLM"/>
    </source>
</evidence>
<dbReference type="Proteomes" id="UP001338125">
    <property type="component" value="Unassembled WGS sequence"/>
</dbReference>
<name>A0ABR0SF54_9HYPO</name>
<accession>A0ABR0SF54</accession>